<sequence>MLERLRDLPARPLDRPDYHAEYWAAYERGGVFWKLERAQHFEEPGDASWEAFAAGDWQKALELNEADRADAEAMAAKDREVGMETRRIRIVEHPVSPYLQWEMQFLRLLSEAGQSLRAVSAADVAHLEERAPLPEVVVLGDRLLFLVRYDSQGRAFGAWRIEDRDAVAAAVADLAALFDGGTPLLDYFAREIAPLPAPAVGP</sequence>
<feature type="domain" description="DUF6879" evidence="1">
    <location>
        <begin position="31"/>
        <end position="189"/>
    </location>
</feature>
<reference evidence="3" key="1">
    <citation type="journal article" date="2019" name="Int. J. Syst. Evol. Microbiol.">
        <title>The Global Catalogue of Microorganisms (GCM) 10K type strain sequencing project: providing services to taxonomists for standard genome sequencing and annotation.</title>
        <authorList>
            <consortium name="The Broad Institute Genomics Platform"/>
            <consortium name="The Broad Institute Genome Sequencing Center for Infectious Disease"/>
            <person name="Wu L."/>
            <person name="Ma J."/>
        </authorList>
    </citation>
    <scope>NUCLEOTIDE SEQUENCE [LARGE SCALE GENOMIC DNA]</scope>
    <source>
        <strain evidence="3">CGMCC 4.7304</strain>
    </source>
</reference>
<accession>A0ABV9ST46</accession>
<comment type="caution">
    <text evidence="2">The sequence shown here is derived from an EMBL/GenBank/DDBJ whole genome shotgun (WGS) entry which is preliminary data.</text>
</comment>
<dbReference type="Proteomes" id="UP001595858">
    <property type="component" value="Unassembled WGS sequence"/>
</dbReference>
<organism evidence="2 3">
    <name type="scientific">Streptomonospora arabica</name>
    <dbReference type="NCBI Taxonomy" id="412417"/>
    <lineage>
        <taxon>Bacteria</taxon>
        <taxon>Bacillati</taxon>
        <taxon>Actinomycetota</taxon>
        <taxon>Actinomycetes</taxon>
        <taxon>Streptosporangiales</taxon>
        <taxon>Nocardiopsidaceae</taxon>
        <taxon>Streptomonospora</taxon>
    </lineage>
</organism>
<proteinExistence type="predicted"/>
<protein>
    <submittedName>
        <fullName evidence="2">DUF6879 family protein</fullName>
    </submittedName>
</protein>
<dbReference type="RefSeq" id="WP_344141153.1">
    <property type="nucleotide sequence ID" value="NZ_BAAAQI010000002.1"/>
</dbReference>
<keyword evidence="3" id="KW-1185">Reference proteome</keyword>
<evidence type="ECO:0000259" key="1">
    <source>
        <dbReference type="Pfam" id="PF21806"/>
    </source>
</evidence>
<evidence type="ECO:0000313" key="3">
    <source>
        <dbReference type="Proteomes" id="UP001595858"/>
    </source>
</evidence>
<dbReference type="Pfam" id="PF21806">
    <property type="entry name" value="DUF6879"/>
    <property type="match status" value="1"/>
</dbReference>
<gene>
    <name evidence="2" type="ORF">ACFPCZ_23060</name>
</gene>
<evidence type="ECO:0000313" key="2">
    <source>
        <dbReference type="EMBL" id="MFC4869524.1"/>
    </source>
</evidence>
<name>A0ABV9ST46_9ACTN</name>
<dbReference type="EMBL" id="JBHSIY010000029">
    <property type="protein sequence ID" value="MFC4869524.1"/>
    <property type="molecule type" value="Genomic_DNA"/>
</dbReference>
<dbReference type="InterPro" id="IPR049244">
    <property type="entry name" value="DUF6879"/>
</dbReference>